<dbReference type="GO" id="GO:0005576">
    <property type="term" value="C:extracellular region"/>
    <property type="evidence" value="ECO:0007669"/>
    <property type="project" value="TreeGrafter"/>
</dbReference>
<dbReference type="PANTHER" id="PTHR11177">
    <property type="entry name" value="CHITINASE"/>
    <property type="match status" value="1"/>
</dbReference>
<gene>
    <name evidence="4" type="primary">NKD1</name>
</gene>
<keyword evidence="2" id="KW-0732">Signal</keyword>
<sequence length="452" mass="50592">MFKLFACLCLVIPAGVSAQSDYSVACYVDVSTQRLFHHISPSICTHVISSSAYLGDDSSFKTTSQDGDTGCTSLKKLKERNPSLKTLLGVEVKQSRLEILTQNQANLDNFIDSTLKYLKEKNYYDGLELTWVEKTASDEPLKTTETLRNLLKELKGWIEEDADLYNKSILVSVTLPDHSDQISTHSGAETLSQYVDFISVLPANLKDEPEMERAVKYWQEQGVEPKKLVLALPAFLRRSRRRAHGRHPETVDLNPEKVEQPYGPGLMIAKQVCQAIKSGQTELKIITQLESAQTLREEVSWLLQKGFGGVGVVVLDIGNFVNTICLNCTETENAILESKVISGSPHHPHSHSHGPRSGHGHHHGHHHHHHHDRDGRASHSHVQSSRDDQSFDSNDTGYRRGPHHHGHFHRGHGQHGHFHRGHGHHGHGHHGRGQHGDPEHEGRSHHDHHSSA</sequence>
<dbReference type="GO" id="GO:0004568">
    <property type="term" value="F:chitinase activity"/>
    <property type="evidence" value="ECO:0007669"/>
    <property type="project" value="TreeGrafter"/>
</dbReference>
<organism evidence="4 5">
    <name type="scientific">Pygocentrus nattereri</name>
    <name type="common">Red-bellied piranha</name>
    <dbReference type="NCBI Taxonomy" id="42514"/>
    <lineage>
        <taxon>Eukaryota</taxon>
        <taxon>Metazoa</taxon>
        <taxon>Chordata</taxon>
        <taxon>Craniata</taxon>
        <taxon>Vertebrata</taxon>
        <taxon>Euteleostomi</taxon>
        <taxon>Actinopterygii</taxon>
        <taxon>Neopterygii</taxon>
        <taxon>Teleostei</taxon>
        <taxon>Ostariophysi</taxon>
        <taxon>Characiformes</taxon>
        <taxon>Characoidei</taxon>
        <taxon>Pygocentrus</taxon>
    </lineage>
</organism>
<proteinExistence type="predicted"/>
<dbReference type="Gene3D" id="3.20.20.80">
    <property type="entry name" value="Glycosidases"/>
    <property type="match status" value="1"/>
</dbReference>
<feature type="compositionally biased region" description="Basic residues" evidence="1">
    <location>
        <begin position="400"/>
        <end position="433"/>
    </location>
</feature>
<evidence type="ECO:0000313" key="4">
    <source>
        <dbReference type="Ensembl" id="ENSPNAP00000015674.2"/>
    </source>
</evidence>
<dbReference type="GO" id="GO:0006032">
    <property type="term" value="P:chitin catabolic process"/>
    <property type="evidence" value="ECO:0007669"/>
    <property type="project" value="TreeGrafter"/>
</dbReference>
<dbReference type="InterPro" id="IPR050314">
    <property type="entry name" value="Glycosyl_Hydrlase_18"/>
</dbReference>
<feature type="chain" id="PRO_5043568259" description="GH18 domain-containing protein" evidence="2">
    <location>
        <begin position="19"/>
        <end position="452"/>
    </location>
</feature>
<feature type="domain" description="GH18" evidence="3">
    <location>
        <begin position="22"/>
        <end position="328"/>
    </location>
</feature>
<dbReference type="OMA" id="MKERNSA"/>
<evidence type="ECO:0000256" key="1">
    <source>
        <dbReference type="SAM" id="MobiDB-lite"/>
    </source>
</evidence>
<dbReference type="AlphaFoldDB" id="A0A3B4CYP8"/>
<accession>A0A3B4CYP8</accession>
<reference evidence="4 5" key="1">
    <citation type="submission" date="2020-10" db="EMBL/GenBank/DDBJ databases">
        <title>Pygocentrus nattereri (red-bellied piranha) genome, fPygNat1, primary haplotype.</title>
        <authorList>
            <person name="Myers G."/>
            <person name="Meyer A."/>
            <person name="Karagic N."/>
            <person name="Pippel M."/>
            <person name="Winkler S."/>
            <person name="Tracey A."/>
            <person name="Wood J."/>
            <person name="Formenti G."/>
            <person name="Howe K."/>
            <person name="Fedrigo O."/>
            <person name="Jarvis E.D."/>
        </authorList>
    </citation>
    <scope>NUCLEOTIDE SEQUENCE [LARGE SCALE GENOMIC DNA]</scope>
</reference>
<dbReference type="Ensembl" id="ENSPNAT00000023943.2">
    <property type="protein sequence ID" value="ENSPNAP00000015674.2"/>
    <property type="gene ID" value="ENSPNAG00000021741.2"/>
</dbReference>
<dbReference type="STRING" id="42514.ENSPNAP00000015674"/>
<dbReference type="PANTHER" id="PTHR11177:SF404">
    <property type="entry name" value="HISTIDINE-RICH CARBOXYL TERMINUS PROTEIN 1 ISOFORM X1"/>
    <property type="match status" value="1"/>
</dbReference>
<evidence type="ECO:0000313" key="5">
    <source>
        <dbReference type="Proteomes" id="UP001501920"/>
    </source>
</evidence>
<reference evidence="4" key="2">
    <citation type="submission" date="2025-08" db="UniProtKB">
        <authorList>
            <consortium name="Ensembl"/>
        </authorList>
    </citation>
    <scope>IDENTIFICATION</scope>
</reference>
<dbReference type="Pfam" id="PF00704">
    <property type="entry name" value="Glyco_hydro_18"/>
    <property type="match status" value="1"/>
</dbReference>
<dbReference type="SUPFAM" id="SSF51445">
    <property type="entry name" value="(Trans)glycosidases"/>
    <property type="match status" value="1"/>
</dbReference>
<dbReference type="GeneTree" id="ENSGT00740000116987"/>
<evidence type="ECO:0000256" key="2">
    <source>
        <dbReference type="SAM" id="SignalP"/>
    </source>
</evidence>
<dbReference type="PROSITE" id="PS51910">
    <property type="entry name" value="GH18_2"/>
    <property type="match status" value="1"/>
</dbReference>
<name>A0A3B4CYP8_PYGNA</name>
<dbReference type="InterPro" id="IPR011583">
    <property type="entry name" value="Chitinase_II/V-like_cat"/>
</dbReference>
<dbReference type="GO" id="GO:0008061">
    <property type="term" value="F:chitin binding"/>
    <property type="evidence" value="ECO:0007669"/>
    <property type="project" value="InterPro"/>
</dbReference>
<dbReference type="Proteomes" id="UP001501920">
    <property type="component" value="Chromosome 9"/>
</dbReference>
<feature type="compositionally biased region" description="Basic residues" evidence="1">
    <location>
        <begin position="346"/>
        <end position="371"/>
    </location>
</feature>
<feature type="compositionally biased region" description="Basic and acidic residues" evidence="1">
    <location>
        <begin position="434"/>
        <end position="452"/>
    </location>
</feature>
<keyword evidence="5" id="KW-1185">Reference proteome</keyword>
<dbReference type="GO" id="GO:0005975">
    <property type="term" value="P:carbohydrate metabolic process"/>
    <property type="evidence" value="ECO:0007669"/>
    <property type="project" value="InterPro"/>
</dbReference>
<protein>
    <recommendedName>
        <fullName evidence="3">GH18 domain-containing protein</fullName>
    </recommendedName>
</protein>
<evidence type="ECO:0000259" key="3">
    <source>
        <dbReference type="PROSITE" id="PS51910"/>
    </source>
</evidence>
<dbReference type="InterPro" id="IPR001223">
    <property type="entry name" value="Glyco_hydro18_cat"/>
</dbReference>
<dbReference type="OrthoDB" id="76388at2759"/>
<feature type="region of interest" description="Disordered" evidence="1">
    <location>
        <begin position="341"/>
        <end position="452"/>
    </location>
</feature>
<feature type="signal peptide" evidence="2">
    <location>
        <begin position="1"/>
        <end position="18"/>
    </location>
</feature>
<dbReference type="InterPro" id="IPR017853">
    <property type="entry name" value="GH"/>
</dbReference>
<dbReference type="SMART" id="SM00636">
    <property type="entry name" value="Glyco_18"/>
    <property type="match status" value="1"/>
</dbReference>
<reference evidence="4" key="3">
    <citation type="submission" date="2025-09" db="UniProtKB">
        <authorList>
            <consortium name="Ensembl"/>
        </authorList>
    </citation>
    <scope>IDENTIFICATION</scope>
</reference>